<dbReference type="CDD" id="cd00171">
    <property type="entry name" value="Sec7"/>
    <property type="match status" value="1"/>
</dbReference>
<evidence type="ECO:0000256" key="12">
    <source>
        <dbReference type="ARBA" id="ARBA00022801"/>
    </source>
</evidence>
<evidence type="ECO:0000256" key="5">
    <source>
        <dbReference type="ARBA" id="ARBA00007579"/>
    </source>
</evidence>
<dbReference type="SUPFAM" id="SSF48425">
    <property type="entry name" value="Sec7 domain"/>
    <property type="match status" value="1"/>
</dbReference>
<protein>
    <recommendedName>
        <fullName evidence="7">isopentenyl-diphosphate Delta-isomerase</fullName>
        <ecNumber evidence="7">5.3.3.2</ecNumber>
    </recommendedName>
</protein>
<keyword evidence="14 19" id="KW-0175">Coiled coil</keyword>
<dbReference type="InterPro" id="IPR000086">
    <property type="entry name" value="NUDIX_hydrolase_dom"/>
</dbReference>
<dbReference type="InterPro" id="IPR011993">
    <property type="entry name" value="PH-like_dom_sf"/>
</dbReference>
<evidence type="ECO:0000259" key="21">
    <source>
        <dbReference type="PROSITE" id="PS50003"/>
    </source>
</evidence>
<dbReference type="InterPro" id="IPR047139">
    <property type="entry name" value="ANKZ1/VMS1"/>
</dbReference>
<dbReference type="InterPro" id="IPR015797">
    <property type="entry name" value="NUDIX_hydrolase-like_dom_sf"/>
</dbReference>
<comment type="similarity">
    <text evidence="6 18">Belongs to the ANKZF1/VMS1 family.</text>
</comment>
<dbReference type="NCBIfam" id="TIGR02150">
    <property type="entry name" value="IPP_isom_1"/>
    <property type="match status" value="1"/>
</dbReference>
<name>A0ABR1D8Q4_NECAM</name>
<dbReference type="InterPro" id="IPR041175">
    <property type="entry name" value="VLRF1/Vms1"/>
</dbReference>
<feature type="region of interest" description="Disordered" evidence="20">
    <location>
        <begin position="878"/>
        <end position="903"/>
    </location>
</feature>
<accession>A0ABR1D8Q4</accession>
<proteinExistence type="inferred from homology"/>
<dbReference type="InterPro" id="IPR036770">
    <property type="entry name" value="Ankyrin_rpt-contain_sf"/>
</dbReference>
<feature type="repeat" description="ANK" evidence="17">
    <location>
        <begin position="798"/>
        <end position="830"/>
    </location>
</feature>
<dbReference type="SUPFAM" id="SSF55811">
    <property type="entry name" value="Nudix"/>
    <property type="match status" value="1"/>
</dbReference>
<dbReference type="Pfam" id="PF18826">
    <property type="entry name" value="bVLRF1"/>
    <property type="match status" value="1"/>
</dbReference>
<keyword evidence="9 18" id="KW-0540">Nuclease</keyword>
<evidence type="ECO:0000259" key="22">
    <source>
        <dbReference type="PROSITE" id="PS50190"/>
    </source>
</evidence>
<comment type="function">
    <text evidence="2">Catalyzes the 1,3-allylic rearrangement of the homoallylic substrate isopentenyl (IPP) to its highly electrophilic allylic isomer, dimethylallyl diphosphate (DMAPP).</text>
</comment>
<evidence type="ECO:0000256" key="13">
    <source>
        <dbReference type="ARBA" id="ARBA00023043"/>
    </source>
</evidence>
<dbReference type="SUPFAM" id="SSF48403">
    <property type="entry name" value="Ankyrin repeat"/>
    <property type="match status" value="1"/>
</dbReference>
<dbReference type="Pfam" id="PF01369">
    <property type="entry name" value="Sec7"/>
    <property type="match status" value="1"/>
</dbReference>
<feature type="coiled-coil region" evidence="19">
    <location>
        <begin position="18"/>
        <end position="45"/>
    </location>
</feature>
<evidence type="ECO:0000256" key="9">
    <source>
        <dbReference type="ARBA" id="ARBA00022722"/>
    </source>
</evidence>
<comment type="similarity">
    <text evidence="5">Belongs to the IPP isomerase type 1 family.</text>
</comment>
<evidence type="ECO:0000256" key="4">
    <source>
        <dbReference type="ARBA" id="ARBA00004826"/>
    </source>
</evidence>
<evidence type="ECO:0000259" key="24">
    <source>
        <dbReference type="PROSITE" id="PS52044"/>
    </source>
</evidence>
<dbReference type="Gene3D" id="3.90.79.10">
    <property type="entry name" value="Nucleoside Triphosphate Pyrophosphohydrolase"/>
    <property type="match status" value="1"/>
</dbReference>
<evidence type="ECO:0000256" key="3">
    <source>
        <dbReference type="ARBA" id="ARBA00004496"/>
    </source>
</evidence>
<dbReference type="CDD" id="cd02885">
    <property type="entry name" value="NUDIX_IPP_Isomerase"/>
    <property type="match status" value="1"/>
</dbReference>
<organism evidence="25 26">
    <name type="scientific">Necator americanus</name>
    <name type="common">Human hookworm</name>
    <dbReference type="NCBI Taxonomy" id="51031"/>
    <lineage>
        <taxon>Eukaryota</taxon>
        <taxon>Metazoa</taxon>
        <taxon>Ecdysozoa</taxon>
        <taxon>Nematoda</taxon>
        <taxon>Chromadorea</taxon>
        <taxon>Rhabditida</taxon>
        <taxon>Rhabditina</taxon>
        <taxon>Rhabditomorpha</taxon>
        <taxon>Strongyloidea</taxon>
        <taxon>Ancylostomatidae</taxon>
        <taxon>Bunostominae</taxon>
        <taxon>Necator</taxon>
    </lineage>
</organism>
<evidence type="ECO:0000313" key="25">
    <source>
        <dbReference type="EMBL" id="KAK6745781.1"/>
    </source>
</evidence>
<evidence type="ECO:0000256" key="17">
    <source>
        <dbReference type="PROSITE-ProRule" id="PRU00023"/>
    </source>
</evidence>
<evidence type="ECO:0000256" key="10">
    <source>
        <dbReference type="ARBA" id="ARBA00022737"/>
    </source>
</evidence>
<evidence type="ECO:0000256" key="18">
    <source>
        <dbReference type="PROSITE-ProRule" id="PRU01389"/>
    </source>
</evidence>
<feature type="compositionally biased region" description="Basic and acidic residues" evidence="20">
    <location>
        <begin position="709"/>
        <end position="734"/>
    </location>
</feature>
<evidence type="ECO:0000256" key="8">
    <source>
        <dbReference type="ARBA" id="ARBA00022490"/>
    </source>
</evidence>
<dbReference type="InterPro" id="IPR000904">
    <property type="entry name" value="Sec7_dom"/>
</dbReference>
<feature type="domain" description="SEC7" evidence="22">
    <location>
        <begin position="52"/>
        <end position="239"/>
    </location>
</feature>
<keyword evidence="11 18" id="KW-0255">Endonuclease</keyword>
<dbReference type="InterPro" id="IPR035999">
    <property type="entry name" value="Sec7_dom_sf"/>
</dbReference>
<dbReference type="PROSITE" id="PS50003">
    <property type="entry name" value="PH_DOMAIN"/>
    <property type="match status" value="1"/>
</dbReference>
<comment type="pathway">
    <text evidence="4">Isoprenoid biosynthesis; dimethylallyl diphosphate biosynthesis; dimethylallyl diphosphate from isopentenyl diphosphate: step 1/1.</text>
</comment>
<dbReference type="SMART" id="SM00222">
    <property type="entry name" value="Sec7"/>
    <property type="match status" value="1"/>
</dbReference>
<evidence type="ECO:0000256" key="2">
    <source>
        <dbReference type="ARBA" id="ARBA00003951"/>
    </source>
</evidence>
<keyword evidence="15" id="KW-0414">Isoprene biosynthesis</keyword>
<feature type="domain" description="PH" evidence="21">
    <location>
        <begin position="257"/>
        <end position="377"/>
    </location>
</feature>
<dbReference type="Gene3D" id="1.10.220.20">
    <property type="match status" value="1"/>
</dbReference>
<dbReference type="InterPro" id="IPR023394">
    <property type="entry name" value="Sec7_C_sf"/>
</dbReference>
<evidence type="ECO:0000256" key="19">
    <source>
        <dbReference type="SAM" id="Coils"/>
    </source>
</evidence>
<dbReference type="SMART" id="SM00233">
    <property type="entry name" value="PH"/>
    <property type="match status" value="1"/>
</dbReference>
<dbReference type="EMBL" id="JAVFWL010000003">
    <property type="protein sequence ID" value="KAK6745781.1"/>
    <property type="molecule type" value="Genomic_DNA"/>
</dbReference>
<dbReference type="Gene3D" id="1.10.1000.11">
    <property type="entry name" value="Arf Nucleotide-binding Site Opener,domain 2"/>
    <property type="match status" value="1"/>
</dbReference>
<evidence type="ECO:0000256" key="14">
    <source>
        <dbReference type="ARBA" id="ARBA00023054"/>
    </source>
</evidence>
<comment type="domain">
    <text evidence="18">The VLRF1 domain mediates binding to the 60S ribosomal subunit.</text>
</comment>
<keyword evidence="10" id="KW-0677">Repeat</keyword>
<evidence type="ECO:0000256" key="11">
    <source>
        <dbReference type="ARBA" id="ARBA00022759"/>
    </source>
</evidence>
<comment type="caution">
    <text evidence="25">The sequence shown here is derived from an EMBL/GenBank/DDBJ whole genome shotgun (WGS) entry which is preliminary data.</text>
</comment>
<keyword evidence="8 18" id="KW-0963">Cytoplasm</keyword>
<dbReference type="PANTHER" id="PTHR16036:SF2">
    <property type="entry name" value="TRNA ENDONUCLEASE ANKZF1"/>
    <property type="match status" value="1"/>
</dbReference>
<comment type="catalytic activity">
    <reaction evidence="1">
        <text>isopentenyl diphosphate = dimethylallyl diphosphate</text>
        <dbReference type="Rhea" id="RHEA:23284"/>
        <dbReference type="ChEBI" id="CHEBI:57623"/>
        <dbReference type="ChEBI" id="CHEBI:128769"/>
        <dbReference type="EC" id="5.3.3.2"/>
    </reaction>
</comment>
<feature type="region of interest" description="Disordered" evidence="20">
    <location>
        <begin position="467"/>
        <end position="495"/>
    </location>
</feature>
<gene>
    <name evidence="25" type="primary">Necator_chrIII.g12868</name>
    <name evidence="25" type="ORF">RB195_012101</name>
</gene>
<evidence type="ECO:0000313" key="26">
    <source>
        <dbReference type="Proteomes" id="UP001303046"/>
    </source>
</evidence>
<keyword evidence="13 17" id="KW-0040">ANK repeat</keyword>
<dbReference type="InterPro" id="IPR002110">
    <property type="entry name" value="Ankyrin_rpt"/>
</dbReference>
<dbReference type="Pfam" id="PF00169">
    <property type="entry name" value="PH"/>
    <property type="match status" value="1"/>
</dbReference>
<feature type="compositionally biased region" description="Basic and acidic residues" evidence="20">
    <location>
        <begin position="892"/>
        <end position="903"/>
    </location>
</feature>
<comment type="subcellular location">
    <subcellularLocation>
        <location evidence="3">Cytoplasm</location>
    </subcellularLocation>
</comment>
<feature type="domain" description="VLRF1" evidence="24">
    <location>
        <begin position="537"/>
        <end position="678"/>
    </location>
</feature>
<dbReference type="PROSITE" id="PS50190">
    <property type="entry name" value="SEC7"/>
    <property type="match status" value="1"/>
</dbReference>
<dbReference type="Proteomes" id="UP001303046">
    <property type="component" value="Unassembled WGS sequence"/>
</dbReference>
<keyword evidence="16" id="KW-0413">Isomerase</keyword>
<reference evidence="25 26" key="1">
    <citation type="submission" date="2023-08" db="EMBL/GenBank/DDBJ databases">
        <title>A Necator americanus chromosomal reference genome.</title>
        <authorList>
            <person name="Ilik V."/>
            <person name="Petrzelkova K.J."/>
            <person name="Pardy F."/>
            <person name="Fuh T."/>
            <person name="Niatou-Singa F.S."/>
            <person name="Gouil Q."/>
            <person name="Baker L."/>
            <person name="Ritchie M.E."/>
            <person name="Jex A.R."/>
            <person name="Gazzola D."/>
            <person name="Li H."/>
            <person name="Toshio Fujiwara R."/>
            <person name="Zhan B."/>
            <person name="Aroian R.V."/>
            <person name="Pafco B."/>
            <person name="Schwarz E.M."/>
        </authorList>
    </citation>
    <scope>NUCLEOTIDE SEQUENCE [LARGE SCALE GENOMIC DNA]</scope>
    <source>
        <strain evidence="25 26">Aroian</strain>
        <tissue evidence="25">Whole animal</tissue>
    </source>
</reference>
<dbReference type="PROSITE" id="PS50297">
    <property type="entry name" value="ANK_REP_REGION"/>
    <property type="match status" value="1"/>
</dbReference>
<keyword evidence="12 18" id="KW-0378">Hydrolase</keyword>
<dbReference type="PANTHER" id="PTHR16036">
    <property type="entry name" value="ANKYRIN REPEAT AND ZINC FINGER DOMAIN-CONTAINING PROTEIN 1"/>
    <property type="match status" value="1"/>
</dbReference>
<dbReference type="Pfam" id="PF00293">
    <property type="entry name" value="NUDIX"/>
    <property type="match status" value="1"/>
</dbReference>
<evidence type="ECO:0000256" key="7">
    <source>
        <dbReference type="ARBA" id="ARBA00012057"/>
    </source>
</evidence>
<keyword evidence="26" id="KW-1185">Reference proteome</keyword>
<dbReference type="SUPFAM" id="SSF50729">
    <property type="entry name" value="PH domain-like"/>
    <property type="match status" value="1"/>
</dbReference>
<feature type="active site" evidence="18">
    <location>
        <position position="580"/>
    </location>
</feature>
<dbReference type="Gene3D" id="2.30.29.30">
    <property type="entry name" value="Pleckstrin-homology domain (PH domain)/Phosphotyrosine-binding domain (PTB)"/>
    <property type="match status" value="1"/>
</dbReference>
<evidence type="ECO:0000256" key="20">
    <source>
        <dbReference type="SAM" id="MobiDB-lite"/>
    </source>
</evidence>
<sequence>MAGAFNPVDLTDEELGQLRGLRKRKMELMDEIEHIKNELRDVDAELESLYYVDEGSRSRHKLIFTGKKKFNQDPMRGIEYLTDRGLLSRQPAAVAQWLFKGEGLSKTAIGELLGSHDPFCLEVLDQFVLCHTFQNMFIVDALRAFLWSFRLPGESQKIDRIMERFAQQYVATNEGVFDSADTCFTIAYSCIMLNTLLHNPNVKDRPTFERYQNMNKELLEAGSVNTALLAQIFDSIRTKEFQIPCDDAARLDNIFLHPDREGWLYKQSSSQFISGPLSWKRRWFVLSDSCLYYFDQTTEKEPRGIIPLQNVGVRRVESASRPFMFEIFSLSEDGRIKACKTEQTGKLVEGRHSVYRICASNSDDLNAWLEASISLHDVRWQTGVIEDLNAKNEVNDEEQQPVHVYEEKVYEEFDPFKALDSEEEHKCTCCGWCLDEEDRDAIVGHYRSQWHRYNAKLALKGRPPLSEDEFEELREEERKADDAMSSSSDSDDSDCDDIPLRLGSSHIYFVHNGDVCSMYKCLLRPGETTVSISMFARPVDCAIFLLAGGHFAAAIFKNDKMVAHKAFHRYVVRAKQGGAQTANDKAKGPARSAGAALRRYNERALCEDIMNVMQTWTDLLSATPLIFIRCASYQKVIFHEVNEGGFDRKDPRLRTIPFETKRPLIDEVRRVWERLSSVTIHGALDEFMEERSRRKQRMKILAKKKRTDDKLWNPDDDKKEDEVPSKEKKSDHLKPVAPVQEKPKDVDKWPSLDKNARRELYSLIRDNNEDILRSFVDGRCEEAREEVIDYLFSFRLSDNGTFLHLAAKSSCDKVLQYLLELGCDPSIKNEEDMVAYALSPSKAVKHIFIQFRMEHPDKWNWTRCHIPEPIQMNDEKAAKVAEKKKEKKQRQKEKTKIKKEAEKKEAEELAARAAFLAMSDREKRAAAAEARLAKLCDGPRCVQCGVAYNGSGFEYNELRTLMNAVAKRLLSLSAIRLQRPEPLIQTYDPVQLGYLSEECIAVDEQDNIIGGITKGDAHRVETLGLHRAFSLFAFTPDKKLILQKRSADKITFPLLWANTCCSHPLFTPTEVDGARGVVSAAVRKIEHELGVVDLRPEKCRVMGRFLYKAIMEDSLWGEHELDYAVVTRNLSPDRIQLNSSEVCDVRVVDEKELATWVASEPTSFSPWFLLFHRLQFLSEWWSNLDRIERHDVNMDIIRMN</sequence>
<evidence type="ECO:0000256" key="16">
    <source>
        <dbReference type="ARBA" id="ARBA00023235"/>
    </source>
</evidence>
<evidence type="ECO:0000256" key="15">
    <source>
        <dbReference type="ARBA" id="ARBA00023229"/>
    </source>
</evidence>
<evidence type="ECO:0000259" key="23">
    <source>
        <dbReference type="PROSITE" id="PS51462"/>
    </source>
</evidence>
<dbReference type="EC" id="5.3.3.2" evidence="7"/>
<evidence type="ECO:0000256" key="6">
    <source>
        <dbReference type="ARBA" id="ARBA00009262"/>
    </source>
</evidence>
<feature type="region of interest" description="Disordered" evidence="20">
    <location>
        <begin position="709"/>
        <end position="748"/>
    </location>
</feature>
<dbReference type="PROSITE" id="PS51462">
    <property type="entry name" value="NUDIX"/>
    <property type="match status" value="1"/>
</dbReference>
<dbReference type="PROSITE" id="PS52044">
    <property type="entry name" value="VLRF1"/>
    <property type="match status" value="1"/>
</dbReference>
<feature type="domain" description="Nudix hydrolase" evidence="23">
    <location>
        <begin position="1024"/>
        <end position="1170"/>
    </location>
</feature>
<evidence type="ECO:0000256" key="1">
    <source>
        <dbReference type="ARBA" id="ARBA00000374"/>
    </source>
</evidence>
<dbReference type="PROSITE" id="PS50088">
    <property type="entry name" value="ANK_REPEAT"/>
    <property type="match status" value="1"/>
</dbReference>
<dbReference type="InterPro" id="IPR011876">
    <property type="entry name" value="IsopentenylPP_isomerase_typ1"/>
</dbReference>
<dbReference type="InterPro" id="IPR001849">
    <property type="entry name" value="PH_domain"/>
</dbReference>
<dbReference type="Gene3D" id="1.25.40.20">
    <property type="entry name" value="Ankyrin repeat-containing domain"/>
    <property type="match status" value="1"/>
</dbReference>